<evidence type="ECO:0000313" key="1">
    <source>
        <dbReference type="EMBL" id="CAK0912217.1"/>
    </source>
</evidence>
<accession>A0ABN9YIN6</accession>
<comment type="caution">
    <text evidence="1">The sequence shown here is derived from an EMBL/GenBank/DDBJ whole genome shotgun (WGS) entry which is preliminary data.</text>
</comment>
<sequence length="109" mass="11434">MACQQRAPLASPLVLEVRRPAHPLQFQRAVQVLARRIRAKRHICSSPSGGCPQPGGWARGCLGLVAVMPAPPRESFDALRGRAQLDMRGVDRLAAACAAGSGGAAGLEN</sequence>
<gene>
    <name evidence="1" type="ORF">PCOR1329_LOCUS85831</name>
</gene>
<protein>
    <submittedName>
        <fullName evidence="1">Uncharacterized protein</fullName>
    </submittedName>
</protein>
<evidence type="ECO:0000313" key="2">
    <source>
        <dbReference type="Proteomes" id="UP001189429"/>
    </source>
</evidence>
<name>A0ABN9YIN6_9DINO</name>
<reference evidence="1" key="1">
    <citation type="submission" date="2023-10" db="EMBL/GenBank/DDBJ databases">
        <authorList>
            <person name="Chen Y."/>
            <person name="Shah S."/>
            <person name="Dougan E. K."/>
            <person name="Thang M."/>
            <person name="Chan C."/>
        </authorList>
    </citation>
    <scope>NUCLEOTIDE SEQUENCE [LARGE SCALE GENOMIC DNA]</scope>
</reference>
<proteinExistence type="predicted"/>
<dbReference type="Proteomes" id="UP001189429">
    <property type="component" value="Unassembled WGS sequence"/>
</dbReference>
<keyword evidence="2" id="KW-1185">Reference proteome</keyword>
<dbReference type="EMBL" id="CAUYUJ010022719">
    <property type="protein sequence ID" value="CAK0912217.1"/>
    <property type="molecule type" value="Genomic_DNA"/>
</dbReference>
<organism evidence="1 2">
    <name type="scientific">Prorocentrum cordatum</name>
    <dbReference type="NCBI Taxonomy" id="2364126"/>
    <lineage>
        <taxon>Eukaryota</taxon>
        <taxon>Sar</taxon>
        <taxon>Alveolata</taxon>
        <taxon>Dinophyceae</taxon>
        <taxon>Prorocentrales</taxon>
        <taxon>Prorocentraceae</taxon>
        <taxon>Prorocentrum</taxon>
    </lineage>
</organism>